<keyword evidence="3 8" id="KW-0812">Transmembrane</keyword>
<keyword evidence="8" id="KW-0479">Metal-binding</keyword>
<dbReference type="InterPro" id="IPR023299">
    <property type="entry name" value="ATPase_P-typ_cyto_dom_N"/>
</dbReference>
<feature type="transmembrane region" description="Helical" evidence="8">
    <location>
        <begin position="603"/>
        <end position="622"/>
    </location>
</feature>
<feature type="transmembrane region" description="Helical" evidence="8">
    <location>
        <begin position="578"/>
        <end position="597"/>
    </location>
</feature>
<comment type="subcellular location">
    <subcellularLocation>
        <location evidence="8">Cell membrane</location>
    </subcellularLocation>
    <subcellularLocation>
        <location evidence="1">Membrane</location>
    </subcellularLocation>
</comment>
<dbReference type="RefSeq" id="WP_186975129.1">
    <property type="nucleotide sequence ID" value="NZ_JACOOH010000002.1"/>
</dbReference>
<protein>
    <recommendedName>
        <fullName evidence="6">P-type Zn(2+) transporter</fullName>
        <ecNumber evidence="6">7.2.2.12</ecNumber>
    </recommendedName>
</protein>
<dbReference type="InterPro" id="IPR001757">
    <property type="entry name" value="P_typ_ATPase"/>
</dbReference>
<dbReference type="EC" id="7.2.2.12" evidence="6"/>
<proteinExistence type="inferred from homology"/>
<dbReference type="EMBL" id="JACOOH010000002">
    <property type="protein sequence ID" value="MBC5620321.1"/>
    <property type="molecule type" value="Genomic_DNA"/>
</dbReference>
<evidence type="ECO:0000256" key="1">
    <source>
        <dbReference type="ARBA" id="ARBA00004370"/>
    </source>
</evidence>
<gene>
    <name evidence="10" type="primary">cadA</name>
    <name evidence="10" type="ORF">H8S64_04340</name>
</gene>
<dbReference type="Pfam" id="PF00122">
    <property type="entry name" value="E1-E2_ATPase"/>
    <property type="match status" value="1"/>
</dbReference>
<dbReference type="SUPFAM" id="SSF56784">
    <property type="entry name" value="HAD-like"/>
    <property type="match status" value="1"/>
</dbReference>
<dbReference type="Proteomes" id="UP000646484">
    <property type="component" value="Unassembled WGS sequence"/>
</dbReference>
<feature type="transmembrane region" description="Helical" evidence="8">
    <location>
        <begin position="268"/>
        <end position="293"/>
    </location>
</feature>
<dbReference type="InterPro" id="IPR051014">
    <property type="entry name" value="Cation_Transport_ATPase_IB"/>
</dbReference>
<dbReference type="Pfam" id="PF00702">
    <property type="entry name" value="Hydrolase"/>
    <property type="match status" value="1"/>
</dbReference>
<evidence type="ECO:0000256" key="7">
    <source>
        <dbReference type="ARBA" id="ARBA00047308"/>
    </source>
</evidence>
<comment type="similarity">
    <text evidence="2 8">Belongs to the cation transport ATPase (P-type) (TC 3.A.3) family. Type IB subfamily.</text>
</comment>
<accession>A0ABR7CXB2</accession>
<keyword evidence="5 8" id="KW-0472">Membrane</keyword>
<dbReference type="InterPro" id="IPR008250">
    <property type="entry name" value="ATPase_P-typ_transduc_dom_A_sf"/>
</dbReference>
<organism evidence="10 11">
    <name type="scientific">Butyricimonas hominis</name>
    <dbReference type="NCBI Taxonomy" id="2763032"/>
    <lineage>
        <taxon>Bacteria</taxon>
        <taxon>Pseudomonadati</taxon>
        <taxon>Bacteroidota</taxon>
        <taxon>Bacteroidia</taxon>
        <taxon>Bacteroidales</taxon>
        <taxon>Odoribacteraceae</taxon>
        <taxon>Butyricimonas</taxon>
    </lineage>
</organism>
<feature type="domain" description="P-type ATPase A" evidence="9">
    <location>
        <begin position="117"/>
        <end position="216"/>
    </location>
</feature>
<feature type="transmembrane region" description="Helical" evidence="8">
    <location>
        <begin position="235"/>
        <end position="256"/>
    </location>
</feature>
<dbReference type="PROSITE" id="PS00154">
    <property type="entry name" value="ATPASE_E1_E2"/>
    <property type="match status" value="1"/>
</dbReference>
<evidence type="ECO:0000313" key="10">
    <source>
        <dbReference type="EMBL" id="MBC5620321.1"/>
    </source>
</evidence>
<dbReference type="NCBIfam" id="TIGR01512">
    <property type="entry name" value="ATPase-IB2_Cd"/>
    <property type="match status" value="1"/>
</dbReference>
<evidence type="ECO:0000259" key="9">
    <source>
        <dbReference type="Pfam" id="PF00122"/>
    </source>
</evidence>
<comment type="catalytic activity">
    <reaction evidence="7">
        <text>Zn(2+)(in) + ATP + H2O = Zn(2+)(out) + ADP + phosphate + H(+)</text>
        <dbReference type="Rhea" id="RHEA:20621"/>
        <dbReference type="ChEBI" id="CHEBI:15377"/>
        <dbReference type="ChEBI" id="CHEBI:15378"/>
        <dbReference type="ChEBI" id="CHEBI:29105"/>
        <dbReference type="ChEBI" id="CHEBI:30616"/>
        <dbReference type="ChEBI" id="CHEBI:43474"/>
        <dbReference type="ChEBI" id="CHEBI:456216"/>
        <dbReference type="EC" id="7.2.2.12"/>
    </reaction>
</comment>
<sequence>MKQYVKEIVSFILLVSGIGMTWGNAAWFGEGHVRAMWYAVAFLPVGLPVLREAVGCLWEREYFNEFMLMSVAALGAFYIGEYPEGVAVMLFYSVGEKFQDAAVERARSRVKALLDVRPEVAAVVRGGSVVAEVPANVQVGETVEVKAGERVPLDGVMLGETAAFNTSALTGESLPRDIRQGESVLAGMIAMDRVVRVRVMRPYDRSELARVLEMVQNATERKAPTELFIRRFARVYTPVVTGLAVLIVLLPFIYSLAQPGFAYVFDDWLYRALVFLVISCPCALVVSIPLGYFGGIGAASRHGILFKGGNYLDAITRVNTVVFDKTGTLTRGEFEVREAHAGNGFEADTMLAIVAAAEGNSTHPVAKAVVRYVRLRGIEPLAVTDAKELPGHGLSVRVDGREVLVGNTRLLDTNGVTYPAGLASVPETVVVCAVDGVYAGYLLLADAPKEDAADAVAALKSLNINNIEVLSGDKQAIVTKLAKSLGIDKAYGDLLPADKVARLEELKAEPGRKVAFAGDGINDAPVLALADVGIAMGGLGSDAAIEIADVVIQTDQPSKIATAVKIGKVTRRVVWQNIALAFGVKLVVLVLGAFGVATMWEAVFADVGVALLAILNAIRIQVK</sequence>
<reference evidence="10 11" key="1">
    <citation type="submission" date="2020-08" db="EMBL/GenBank/DDBJ databases">
        <title>Genome public.</title>
        <authorList>
            <person name="Liu C."/>
            <person name="Sun Q."/>
        </authorList>
    </citation>
    <scope>NUCLEOTIDE SEQUENCE [LARGE SCALE GENOMIC DNA]</scope>
    <source>
        <strain evidence="10 11">NSJ-56</strain>
    </source>
</reference>
<dbReference type="PANTHER" id="PTHR48085">
    <property type="entry name" value="CADMIUM/ZINC-TRANSPORTING ATPASE HMA2-RELATED"/>
    <property type="match status" value="1"/>
</dbReference>
<dbReference type="Gene3D" id="2.70.150.10">
    <property type="entry name" value="Calcium-transporting ATPase, cytoplasmic transduction domain A"/>
    <property type="match status" value="1"/>
</dbReference>
<name>A0ABR7CXB2_9BACT</name>
<dbReference type="Gene3D" id="3.40.1110.10">
    <property type="entry name" value="Calcium-transporting ATPase, cytoplasmic domain N"/>
    <property type="match status" value="1"/>
</dbReference>
<dbReference type="NCBIfam" id="TIGR01525">
    <property type="entry name" value="ATPase-IB_hvy"/>
    <property type="match status" value="1"/>
</dbReference>
<dbReference type="PRINTS" id="PR00119">
    <property type="entry name" value="CATATPASE"/>
</dbReference>
<dbReference type="InterPro" id="IPR023214">
    <property type="entry name" value="HAD_sf"/>
</dbReference>
<evidence type="ECO:0000256" key="5">
    <source>
        <dbReference type="ARBA" id="ARBA00023136"/>
    </source>
</evidence>
<keyword evidence="4 8" id="KW-1133">Transmembrane helix</keyword>
<dbReference type="InterPro" id="IPR023298">
    <property type="entry name" value="ATPase_P-typ_TM_dom_sf"/>
</dbReference>
<keyword evidence="8" id="KW-0547">Nucleotide-binding</keyword>
<dbReference type="SUPFAM" id="SSF81665">
    <property type="entry name" value="Calcium ATPase, transmembrane domain M"/>
    <property type="match status" value="1"/>
</dbReference>
<evidence type="ECO:0000256" key="8">
    <source>
        <dbReference type="RuleBase" id="RU362081"/>
    </source>
</evidence>
<feature type="transmembrane region" description="Helical" evidence="8">
    <location>
        <begin position="7"/>
        <end position="29"/>
    </location>
</feature>
<dbReference type="InterPro" id="IPR018303">
    <property type="entry name" value="ATPase_P-typ_P_site"/>
</dbReference>
<dbReference type="InterPro" id="IPR059000">
    <property type="entry name" value="ATPase_P-type_domA"/>
</dbReference>
<dbReference type="Gene3D" id="3.40.50.1000">
    <property type="entry name" value="HAD superfamily/HAD-like"/>
    <property type="match status" value="1"/>
</dbReference>
<dbReference type="InterPro" id="IPR027256">
    <property type="entry name" value="P-typ_ATPase_IB"/>
</dbReference>
<dbReference type="SUPFAM" id="SSF81653">
    <property type="entry name" value="Calcium ATPase, transduction domain A"/>
    <property type="match status" value="1"/>
</dbReference>
<evidence type="ECO:0000313" key="11">
    <source>
        <dbReference type="Proteomes" id="UP000646484"/>
    </source>
</evidence>
<evidence type="ECO:0000256" key="2">
    <source>
        <dbReference type="ARBA" id="ARBA00006024"/>
    </source>
</evidence>
<evidence type="ECO:0000256" key="6">
    <source>
        <dbReference type="ARBA" id="ARBA00039097"/>
    </source>
</evidence>
<keyword evidence="8" id="KW-1003">Cell membrane</keyword>
<comment type="caution">
    <text evidence="10">The sequence shown here is derived from an EMBL/GenBank/DDBJ whole genome shotgun (WGS) entry which is preliminary data.</text>
</comment>
<evidence type="ECO:0000256" key="3">
    <source>
        <dbReference type="ARBA" id="ARBA00022692"/>
    </source>
</evidence>
<dbReference type="PANTHER" id="PTHR48085:SF5">
    <property type="entry name" value="CADMIUM_ZINC-TRANSPORTING ATPASE HMA4-RELATED"/>
    <property type="match status" value="1"/>
</dbReference>
<keyword evidence="11" id="KW-1185">Reference proteome</keyword>
<dbReference type="InterPro" id="IPR036412">
    <property type="entry name" value="HAD-like_sf"/>
</dbReference>
<evidence type="ECO:0000256" key="4">
    <source>
        <dbReference type="ARBA" id="ARBA00022989"/>
    </source>
</evidence>
<dbReference type="NCBIfam" id="TIGR01494">
    <property type="entry name" value="ATPase_P-type"/>
    <property type="match status" value="1"/>
</dbReference>
<keyword evidence="8" id="KW-0067">ATP-binding</keyword>